<gene>
    <name evidence="1" type="ORF">CIT292_06734</name>
</gene>
<name>D4B697_9ENTR</name>
<evidence type="ECO:0000313" key="2">
    <source>
        <dbReference type="Proteomes" id="UP000003880"/>
    </source>
</evidence>
<proteinExistence type="predicted"/>
<dbReference type="Proteomes" id="UP000003880">
    <property type="component" value="Unassembled WGS sequence"/>
</dbReference>
<protein>
    <submittedName>
        <fullName evidence="1">Uncharacterized protein</fullName>
    </submittedName>
</protein>
<evidence type="ECO:0000313" key="1">
    <source>
        <dbReference type="EMBL" id="EFE10556.1"/>
    </source>
</evidence>
<dbReference type="HOGENOM" id="CLU_3214197_0_0_6"/>
<organism evidence="1 2">
    <name type="scientific">Citrobacter youngae ATCC 29220</name>
    <dbReference type="NCBI Taxonomy" id="500640"/>
    <lineage>
        <taxon>Bacteria</taxon>
        <taxon>Pseudomonadati</taxon>
        <taxon>Pseudomonadota</taxon>
        <taxon>Gammaproteobacteria</taxon>
        <taxon>Enterobacterales</taxon>
        <taxon>Enterobacteriaceae</taxon>
        <taxon>Citrobacter</taxon>
        <taxon>Citrobacter freundii complex</taxon>
    </lineage>
</organism>
<dbReference type="EMBL" id="ABWL02000002">
    <property type="protein sequence ID" value="EFE10556.1"/>
    <property type="molecule type" value="Genomic_DNA"/>
</dbReference>
<dbReference type="AlphaFoldDB" id="D4B697"/>
<reference evidence="1 2" key="1">
    <citation type="submission" date="2010-02" db="EMBL/GenBank/DDBJ databases">
        <authorList>
            <person name="Weinstock G."/>
            <person name="Sodergren E."/>
            <person name="Clifton S."/>
            <person name="Fulton L."/>
            <person name="Fulton B."/>
            <person name="Courtney L."/>
            <person name="Fronick C."/>
            <person name="Harrison M."/>
            <person name="Strong C."/>
            <person name="Farmer C."/>
            <person name="Delahaunty K."/>
            <person name="Markovic C."/>
            <person name="Hall O."/>
            <person name="Minx P."/>
            <person name="Tomlinson C."/>
            <person name="Mitreva M."/>
            <person name="Nelson J."/>
            <person name="Hou S."/>
            <person name="Wollam A."/>
            <person name="Pepin K.H."/>
            <person name="Johnson M."/>
            <person name="Bhonagiri V."/>
            <person name="Zhang X."/>
            <person name="Suruliraj S."/>
            <person name="Warren W."/>
            <person name="Chinwalla A."/>
            <person name="Mardis E.R."/>
            <person name="Wilson R.K."/>
        </authorList>
    </citation>
    <scope>NUCLEOTIDE SEQUENCE [LARGE SCALE GENOMIC DNA]</scope>
    <source>
        <strain evidence="1 2">ATCC 29220</strain>
    </source>
</reference>
<sequence>MSQFKSPVNKEVKLPAISTQIKLVLQIVYDLSIVENDREVTKYV</sequence>
<accession>D4B697</accession>
<comment type="caution">
    <text evidence="1">The sequence shown here is derived from an EMBL/GenBank/DDBJ whole genome shotgun (WGS) entry which is preliminary data.</text>
</comment>